<dbReference type="PROSITE" id="PS00888">
    <property type="entry name" value="CNMP_BINDING_1"/>
    <property type="match status" value="1"/>
</dbReference>
<feature type="transmembrane region" description="Helical" evidence="10">
    <location>
        <begin position="1029"/>
        <end position="1048"/>
    </location>
</feature>
<feature type="region of interest" description="Disordered" evidence="9">
    <location>
        <begin position="1980"/>
        <end position="2009"/>
    </location>
</feature>
<feature type="domain" description="Cyclic nucleotide-binding" evidence="11">
    <location>
        <begin position="184"/>
        <end position="282"/>
    </location>
</feature>
<dbReference type="InterPro" id="IPR000595">
    <property type="entry name" value="cNMP-bd_dom"/>
</dbReference>
<evidence type="ECO:0000256" key="1">
    <source>
        <dbReference type="ARBA" id="ARBA00004141"/>
    </source>
</evidence>
<keyword evidence="18" id="KW-1185">Reference proteome</keyword>
<evidence type="ECO:0000256" key="2">
    <source>
        <dbReference type="ARBA" id="ARBA00022448"/>
    </source>
</evidence>
<keyword evidence="5" id="KW-0406">Ion transport</keyword>
<feature type="transmembrane region" description="Helical" evidence="10">
    <location>
        <begin position="961"/>
        <end position="983"/>
    </location>
</feature>
<dbReference type="Gene3D" id="2.60.120.10">
    <property type="entry name" value="Jelly Rolls"/>
    <property type="match status" value="4"/>
</dbReference>
<dbReference type="SMART" id="SM00100">
    <property type="entry name" value="cNMP"/>
    <property type="match status" value="4"/>
</dbReference>
<evidence type="ECO:0000259" key="11">
    <source>
        <dbReference type="PROSITE" id="PS50042"/>
    </source>
</evidence>
<feature type="transmembrane region" description="Helical" evidence="10">
    <location>
        <begin position="1095"/>
        <end position="1113"/>
    </location>
</feature>
<feature type="region of interest" description="Disordered" evidence="9">
    <location>
        <begin position="374"/>
        <end position="420"/>
    </location>
</feature>
<dbReference type="Proteomes" id="UP000433483">
    <property type="component" value="Unassembled WGS sequence"/>
</dbReference>
<evidence type="ECO:0000256" key="10">
    <source>
        <dbReference type="SAM" id="Phobius"/>
    </source>
</evidence>
<name>A0A6A3ZAD6_9STRA</name>
<dbReference type="SUPFAM" id="SSF51206">
    <property type="entry name" value="cAMP-binding domain-like"/>
    <property type="match status" value="4"/>
</dbReference>
<dbReference type="CDD" id="cd00038">
    <property type="entry name" value="CAP_ED"/>
    <property type="match status" value="3"/>
</dbReference>
<dbReference type="SUPFAM" id="SSF81324">
    <property type="entry name" value="Voltage-gated potassium channels"/>
    <property type="match status" value="3"/>
</dbReference>
<keyword evidence="4 10" id="KW-1133">Transmembrane helix</keyword>
<feature type="transmembrane region" description="Helical" evidence="10">
    <location>
        <begin position="1571"/>
        <end position="1591"/>
    </location>
</feature>
<feature type="compositionally biased region" description="Polar residues" evidence="9">
    <location>
        <begin position="1990"/>
        <end position="2001"/>
    </location>
</feature>
<dbReference type="InterPro" id="IPR014710">
    <property type="entry name" value="RmlC-like_jellyroll"/>
</dbReference>
<evidence type="ECO:0000256" key="9">
    <source>
        <dbReference type="SAM" id="MobiDB-lite"/>
    </source>
</evidence>
<dbReference type="PROSITE" id="PS50042">
    <property type="entry name" value="CNMP_BINDING_3"/>
    <property type="match status" value="4"/>
</dbReference>
<feature type="transmembrane region" description="Helical" evidence="10">
    <location>
        <begin position="1628"/>
        <end position="1653"/>
    </location>
</feature>
<reference evidence="17 18" key="1">
    <citation type="submission" date="2018-08" db="EMBL/GenBank/DDBJ databases">
        <title>Genomic investigation of the strawberry pathogen Phytophthora fragariae indicates pathogenicity is determined by transcriptional variation in three key races.</title>
        <authorList>
            <person name="Adams T.M."/>
            <person name="Armitage A.D."/>
            <person name="Sobczyk M.K."/>
            <person name="Bates H.J."/>
            <person name="Dunwell J.M."/>
            <person name="Nellist C.F."/>
            <person name="Harrison R.J."/>
        </authorList>
    </citation>
    <scope>NUCLEOTIDE SEQUENCE [LARGE SCALE GENOMIC DNA]</scope>
    <source>
        <strain evidence="16 19">A4</strain>
        <strain evidence="15 20">BC-1</strain>
        <strain evidence="14 18">NOV-27</strain>
        <strain evidence="13 21">NOV-5</strain>
        <strain evidence="12 17">NOV-9</strain>
    </source>
</reference>
<evidence type="ECO:0000313" key="12">
    <source>
        <dbReference type="EMBL" id="KAE8937484.1"/>
    </source>
</evidence>
<feature type="compositionally biased region" description="Polar residues" evidence="9">
    <location>
        <begin position="315"/>
        <end position="326"/>
    </location>
</feature>
<dbReference type="EMBL" id="QXGE01000554">
    <property type="protein sequence ID" value="KAE9309204.1"/>
    <property type="molecule type" value="Genomic_DNA"/>
</dbReference>
<dbReference type="Proteomes" id="UP000429523">
    <property type="component" value="Unassembled WGS sequence"/>
</dbReference>
<feature type="transmembrane region" description="Helical" evidence="10">
    <location>
        <begin position="681"/>
        <end position="701"/>
    </location>
</feature>
<dbReference type="EMBL" id="QXGF01000635">
    <property type="protein sequence ID" value="KAE8937484.1"/>
    <property type="molecule type" value="Genomic_DNA"/>
</dbReference>
<feature type="domain" description="Cyclic nucleotide-binding" evidence="11">
    <location>
        <begin position="1832"/>
        <end position="1920"/>
    </location>
</feature>
<evidence type="ECO:0000256" key="4">
    <source>
        <dbReference type="ARBA" id="ARBA00022989"/>
    </source>
</evidence>
<protein>
    <recommendedName>
        <fullName evidence="11">Cyclic nucleotide-binding domain-containing protein</fullName>
    </recommendedName>
</protein>
<evidence type="ECO:0000256" key="7">
    <source>
        <dbReference type="ARBA" id="ARBA00023286"/>
    </source>
</evidence>
<dbReference type="OrthoDB" id="421226at2759"/>
<dbReference type="Proteomes" id="UP000440367">
    <property type="component" value="Unassembled WGS sequence"/>
</dbReference>
<keyword evidence="2" id="KW-0813">Transport</keyword>
<dbReference type="GO" id="GO:0016020">
    <property type="term" value="C:membrane"/>
    <property type="evidence" value="ECO:0007669"/>
    <property type="project" value="UniProtKB-SubCell"/>
</dbReference>
<evidence type="ECO:0000313" key="18">
    <source>
        <dbReference type="Proteomes" id="UP000433483"/>
    </source>
</evidence>
<evidence type="ECO:0000313" key="17">
    <source>
        <dbReference type="Proteomes" id="UP000429523"/>
    </source>
</evidence>
<feature type="transmembrane region" description="Helical" evidence="10">
    <location>
        <begin position="580"/>
        <end position="601"/>
    </location>
</feature>
<dbReference type="Pfam" id="PF00027">
    <property type="entry name" value="cNMP_binding"/>
    <property type="match status" value="3"/>
</dbReference>
<feature type="transmembrane region" description="Helical" evidence="10">
    <location>
        <begin position="1526"/>
        <end position="1546"/>
    </location>
</feature>
<dbReference type="InterPro" id="IPR050866">
    <property type="entry name" value="CNG_cation_channel"/>
</dbReference>
<dbReference type="Proteomes" id="UP000437068">
    <property type="component" value="Unassembled WGS sequence"/>
</dbReference>
<evidence type="ECO:0000256" key="6">
    <source>
        <dbReference type="ARBA" id="ARBA00023136"/>
    </source>
</evidence>
<evidence type="ECO:0000313" key="19">
    <source>
        <dbReference type="Proteomes" id="UP000437068"/>
    </source>
</evidence>
<evidence type="ECO:0000313" key="14">
    <source>
        <dbReference type="EMBL" id="KAE9212830.1"/>
    </source>
</evidence>
<dbReference type="Proteomes" id="UP000440732">
    <property type="component" value="Unassembled WGS sequence"/>
</dbReference>
<dbReference type="GO" id="GO:0044877">
    <property type="term" value="F:protein-containing complex binding"/>
    <property type="evidence" value="ECO:0007669"/>
    <property type="project" value="TreeGrafter"/>
</dbReference>
<feature type="transmembrane region" description="Helical" evidence="10">
    <location>
        <begin position="1705"/>
        <end position="1726"/>
    </location>
</feature>
<sequence length="2060" mass="233311">MVKVHQRSQWSKDSDRLSWLMSMGRKSVGRVHSPLSLHTRLAHLLAEDLQDAFDPNANAVQLWDHVLLLSLVLEAFLVPYVLAFQSASMEIVSVAFVLVGLCEGVFAVDLYVQAHTGYYRGGDLIRDKKLTTRRYVHSFQFALDMRYYTDTESNDREASRLLCPSIVSDIQVELLKPMIAQIAVFSGCSDQFIAAVAGLLEMIALPSQTTLFSAGDYGDAIYIVHSGVLAIVVQSVTVRDIRKGSCFGELSVFSSLPRTATVMSMTYVILYKLSRFHCDRLLEGYPESAFLIVGHVQSVLTQLKSAEVMDESKPAASSPTKTSDNISPRAGVRRASVEAAFVAGASAVLKLLSRKVRRPSAPKRVLSWLGKRNLVSPAPQPDTHNDDGQPTRKSGAETQEERTTQGTDQDTRRTAINPYNLKQDTRTQEKNGVWRLLLLAKCIDQHSELRRWWLLLLLLNIWYSWLMIPVQIVFPLWQRPSWLVQAVDGVSNAGFLLSVAMNLNLSFVVDSEQILDTKRSAQRYLNGSFVFDLLCALPCEYADMTRYGLLRLPRLLSVYHLRSHLNEVSNFIPFTSRRQLMLLGATLFMMFHVVTCVHFGISYLEGFNPSEEEEAWISPVHLCLRRLNATHLESCNGTVFDENTDQKTLHAITVWGYSRSLYYAVGVLASPGKSVEPSGTVQSVAALVLMLSGFLFTAVVVDNVQKRFTASAYEQKAFIATSTRIQLFLRQQNAPLVIHHRVKSFLDYWWSSHRGAVIGELLADLPRSIRLNLLSCICFPVLQTLALLQGVRPVLDKLEEVMAENAKFILYGQGQIVYRYGDYVTGIFFLLEGDVCVVENGMTARQVPRGFCFGTAALTGQDDEGYMEHVSASSGCILLLVSRDELKAMELIFPGFKEALLTLETRLLRNKRTSVSLQSQTDATVLQESKAGRLQRLFRGMKHAVTSVHDPDSLFITAWEVWIFVVMTVQWALVVFQACFPLAEKHRHADGLMVFLEFSFLLDMLIRSRLGFYEFGNKILDQKRIKRKYFRSYTFVIDVGALLPLYVVNWSLPAQKRLNIVNVNKLLRLLKVPKQLQKLEKRYLKHTTELRLFKLLYYTFMLSHFLGCTWFNFASKQAMTNDELTAFGDNLWLPSTHLENGSLVLQYTASLYWSFGLMSASSEPEFPKTTGQCTFSAFTMTFGFFLCAYVIGNFTDIIELNSAETRWFNAKMRAVRHMLRHFRVPDDLQQRVETFLLFKRYHTVTQENLLVHYLSPSLLTDIRLIHLKPMLERVEFLTGMEGSITRMLVSQFTQVLISRGEYVCRFGERASDMFFIFAGVLDVLLPSGNPDNVGSIAGANWSDRINVHRRGSHSSIQVGPAATDITSADLLKKPQERYYKVNELKDGEYFGENGLFTNGVRNAYVQAQSSCILYKLSRESMELVFTRYPGWKRKVLSIASIHREKNRLLLQSREEQRRGLTTATGFVLSQTDLMNERAERLKEKMDRSRWTRTHSLRTSLTHLPRIITPYQLAIDPMDRLTITTTILNILALVCEVAFVVDVWFSWHVKESTTTMELYEQSLANVYTKDRMIYDFVAAIPFYGFLTVFNCSPRLKLLRCIKMLNLVGYLDELSRSTVANELTRFGHVWLLYLLVIYWAACAYLVVAMEIGFGSEWESWLPSKVLEISDPQNPSSAQLTLRFLRGFFFATTAFVKKARNIAPESASAYAFQITMSFVGLLTMAFVIAELASLFISRSSLEVGVRKNHIAVKLYLERARVSDNLKARTCAFMATLWASHAGLNYDELFADMPQEIRSACVLHASKIPLNWFVMKVITPICGDVNVNVEALTLSVAQQLHFEAYPRDEDVITEGRILHAMYFVTKGFLNMQSTSLLDRPVGLRDGSYFGERGLLGCTISAYTVTTARACDLFSLSSEAFTQVLRKHEFSSLALDVCTGAYKHLKAKRAPDCSRIDMEERWGAALLDAVQDLRSHATVFQIPSGEESAEKTPNRMRQSTERQTTAEQDERIFTPSTRNGDTLVALQAISETLDTAQSCFEAFMPLLYIMLPTDPLDWNTSFGKA</sequence>
<feature type="transmembrane region" description="Helical" evidence="10">
    <location>
        <begin position="489"/>
        <end position="509"/>
    </location>
</feature>
<evidence type="ECO:0000313" key="16">
    <source>
        <dbReference type="EMBL" id="KAE9309204.1"/>
    </source>
</evidence>
<dbReference type="InterPro" id="IPR018488">
    <property type="entry name" value="cNMP-bd_CS"/>
</dbReference>
<comment type="subcellular location">
    <subcellularLocation>
        <location evidence="1">Membrane</location>
        <topology evidence="1">Multi-pass membrane protein</topology>
    </subcellularLocation>
</comment>
<keyword evidence="6 10" id="KW-0472">Membrane</keyword>
<keyword evidence="3 10" id="KW-0812">Transmembrane</keyword>
<dbReference type="InterPro" id="IPR005821">
    <property type="entry name" value="Ion_trans_dom"/>
</dbReference>
<feature type="transmembrane region" description="Helical" evidence="10">
    <location>
        <begin position="453"/>
        <end position="477"/>
    </location>
</feature>
<proteinExistence type="predicted"/>
<evidence type="ECO:0000256" key="3">
    <source>
        <dbReference type="ARBA" id="ARBA00022692"/>
    </source>
</evidence>
<comment type="caution">
    <text evidence="15">The sequence shown here is derived from an EMBL/GenBank/DDBJ whole genome shotgun (WGS) entry which is preliminary data.</text>
</comment>
<dbReference type="EMBL" id="QXGB01000496">
    <property type="protein sequence ID" value="KAE9212830.1"/>
    <property type="molecule type" value="Genomic_DNA"/>
</dbReference>
<feature type="transmembrane region" description="Helical" evidence="10">
    <location>
        <begin position="66"/>
        <end position="85"/>
    </location>
</feature>
<evidence type="ECO:0000256" key="5">
    <source>
        <dbReference type="ARBA" id="ARBA00023065"/>
    </source>
</evidence>
<feature type="domain" description="Cyclic nucleotide-binding" evidence="11">
    <location>
        <begin position="1276"/>
        <end position="1425"/>
    </location>
</feature>
<evidence type="ECO:0000256" key="8">
    <source>
        <dbReference type="ARBA" id="ARBA00023303"/>
    </source>
</evidence>
<evidence type="ECO:0000313" key="13">
    <source>
        <dbReference type="EMBL" id="KAE9144272.1"/>
    </source>
</evidence>
<dbReference type="GO" id="GO:0005221">
    <property type="term" value="F:intracellularly cyclic nucleotide-activated monoatomic cation channel activity"/>
    <property type="evidence" value="ECO:0007669"/>
    <property type="project" value="InterPro"/>
</dbReference>
<dbReference type="PANTHER" id="PTHR45638:SF11">
    <property type="entry name" value="CYCLIC NUCLEOTIDE-GATED CATION CHANNEL SUBUNIT A"/>
    <property type="match status" value="1"/>
</dbReference>
<dbReference type="InterPro" id="IPR018490">
    <property type="entry name" value="cNMP-bd_dom_sf"/>
</dbReference>
<dbReference type="PANTHER" id="PTHR45638">
    <property type="entry name" value="CYCLIC NUCLEOTIDE-GATED CATION CHANNEL SUBUNIT A"/>
    <property type="match status" value="1"/>
</dbReference>
<dbReference type="Gene3D" id="1.10.287.70">
    <property type="match status" value="3"/>
</dbReference>
<feature type="transmembrane region" description="Helical" evidence="10">
    <location>
        <begin position="91"/>
        <end position="112"/>
    </location>
</feature>
<accession>A0A6A3ZAD6</accession>
<evidence type="ECO:0000313" key="15">
    <source>
        <dbReference type="EMBL" id="KAE9233298.1"/>
    </source>
</evidence>
<dbReference type="EMBL" id="QXGD01000575">
    <property type="protein sequence ID" value="KAE9233298.1"/>
    <property type="molecule type" value="Genomic_DNA"/>
</dbReference>
<keyword evidence="8" id="KW-0407">Ion channel</keyword>
<keyword evidence="7" id="KW-1071">Ligand-gated ion channel</keyword>
<feature type="compositionally biased region" description="Basic and acidic residues" evidence="9">
    <location>
        <begin position="399"/>
        <end position="413"/>
    </location>
</feature>
<evidence type="ECO:0000313" key="20">
    <source>
        <dbReference type="Proteomes" id="UP000440367"/>
    </source>
</evidence>
<dbReference type="Gene3D" id="1.10.287.630">
    <property type="entry name" value="Helix hairpin bin"/>
    <property type="match status" value="2"/>
</dbReference>
<dbReference type="Pfam" id="PF00520">
    <property type="entry name" value="Ion_trans"/>
    <property type="match status" value="2"/>
</dbReference>
<feature type="domain" description="Cyclic nucleotide-binding" evidence="11">
    <location>
        <begin position="811"/>
        <end position="889"/>
    </location>
</feature>
<dbReference type="PROSITE" id="PS00889">
    <property type="entry name" value="CNMP_BINDING_2"/>
    <property type="match status" value="1"/>
</dbReference>
<organism evidence="15 20">
    <name type="scientific">Phytophthora fragariae</name>
    <dbReference type="NCBI Taxonomy" id="53985"/>
    <lineage>
        <taxon>Eukaryota</taxon>
        <taxon>Sar</taxon>
        <taxon>Stramenopiles</taxon>
        <taxon>Oomycota</taxon>
        <taxon>Peronosporomycetes</taxon>
        <taxon>Peronosporales</taxon>
        <taxon>Peronosporaceae</taxon>
        <taxon>Phytophthora</taxon>
    </lineage>
</organism>
<evidence type="ECO:0000313" key="21">
    <source>
        <dbReference type="Proteomes" id="UP000440732"/>
    </source>
</evidence>
<gene>
    <name evidence="16" type="ORF">PF001_g10793</name>
    <name evidence="15" type="ORF">PF002_g12124</name>
    <name evidence="14" type="ORF">PF005_g10433</name>
    <name evidence="13" type="ORF">PF006_g10776</name>
    <name evidence="12" type="ORF">PF009_g12610</name>
</gene>
<feature type="region of interest" description="Disordered" evidence="9">
    <location>
        <begin position="310"/>
        <end position="329"/>
    </location>
</feature>
<dbReference type="EMBL" id="QXGA01000553">
    <property type="protein sequence ID" value="KAE9144272.1"/>
    <property type="molecule type" value="Genomic_DNA"/>
</dbReference>